<dbReference type="PANTHER" id="PTHR33452:SF1">
    <property type="entry name" value="INNER MEMBRANE PROTEIN YPHA-RELATED"/>
    <property type="match status" value="1"/>
</dbReference>
<dbReference type="Proteomes" id="UP000022835">
    <property type="component" value="Unassembled WGS sequence"/>
</dbReference>
<feature type="region of interest" description="Disordered" evidence="7">
    <location>
        <begin position="283"/>
        <end position="305"/>
    </location>
</feature>
<sequence>MLIRRVARPMLAAVFIGQGFEALKSPKPAAEAARPALEGLQKLPEPVSANVPSDPETLAKITAAVQIGGGLLLASGRLPRVASAALAATVIPANLGAHMFWDEPDQQLKAEKRRAFLTDMSLLGGLIIASADTAGKPSLGWRGRRAARKVSEAVSGSLPGSSHSLLDSDLLDRVGPKVGHGLQVGAERGRELALTAGERATPLLETARKRSAEFAEIARERGAELAEIASERTAELADVARKRGADFADVAGERGAELADVARKRGAELVEVARDQSGELVDTTRARARKANKKAKKEAKKLAKR</sequence>
<feature type="compositionally biased region" description="Basic residues" evidence="7">
    <location>
        <begin position="286"/>
        <end position="305"/>
    </location>
</feature>
<name>A0A064CUG8_9MYCO</name>
<dbReference type="RefSeq" id="WP_036345356.1">
    <property type="nucleotide sequence ID" value="NZ_JALN02000001.1"/>
</dbReference>
<evidence type="ECO:0000313" key="8">
    <source>
        <dbReference type="EMBL" id="KDF02463.1"/>
    </source>
</evidence>
<dbReference type="GO" id="GO:0005886">
    <property type="term" value="C:plasma membrane"/>
    <property type="evidence" value="ECO:0007669"/>
    <property type="project" value="UniProtKB-SubCell"/>
</dbReference>
<comment type="caution">
    <text evidence="8">The sequence shown here is derived from an EMBL/GenBank/DDBJ whole genome shotgun (WGS) entry which is preliminary data.</text>
</comment>
<comment type="similarity">
    <text evidence="2">Belongs to the DoxX family.</text>
</comment>
<accession>A0A064CUG8</accession>
<evidence type="ECO:0000256" key="3">
    <source>
        <dbReference type="ARBA" id="ARBA00022475"/>
    </source>
</evidence>
<dbReference type="STRING" id="1440774.Y900_026875"/>
<evidence type="ECO:0000256" key="6">
    <source>
        <dbReference type="ARBA" id="ARBA00023136"/>
    </source>
</evidence>
<dbReference type="eggNOG" id="COG2259">
    <property type="taxonomic scope" value="Bacteria"/>
</dbReference>
<keyword evidence="4" id="KW-0812">Transmembrane</keyword>
<dbReference type="OrthoDB" id="329282at2"/>
<gene>
    <name evidence="8" type="ORF">Y900_026875</name>
</gene>
<keyword evidence="3" id="KW-1003">Cell membrane</keyword>
<dbReference type="PANTHER" id="PTHR33452">
    <property type="entry name" value="OXIDOREDUCTASE CATD-RELATED"/>
    <property type="match status" value="1"/>
</dbReference>
<keyword evidence="9" id="KW-1185">Reference proteome</keyword>
<evidence type="ECO:0000256" key="1">
    <source>
        <dbReference type="ARBA" id="ARBA00004651"/>
    </source>
</evidence>
<keyword evidence="6" id="KW-0472">Membrane</keyword>
<proteinExistence type="inferred from homology"/>
<dbReference type="InterPro" id="IPR032808">
    <property type="entry name" value="DoxX"/>
</dbReference>
<evidence type="ECO:0000256" key="7">
    <source>
        <dbReference type="SAM" id="MobiDB-lite"/>
    </source>
</evidence>
<dbReference type="Pfam" id="PF07681">
    <property type="entry name" value="DoxX"/>
    <property type="match status" value="1"/>
</dbReference>
<evidence type="ECO:0000256" key="4">
    <source>
        <dbReference type="ARBA" id="ARBA00022692"/>
    </source>
</evidence>
<organism evidence="8 9">
    <name type="scientific">Mycolicibacterium aromaticivorans JS19b1 = JCM 16368</name>
    <dbReference type="NCBI Taxonomy" id="1440774"/>
    <lineage>
        <taxon>Bacteria</taxon>
        <taxon>Bacillati</taxon>
        <taxon>Actinomycetota</taxon>
        <taxon>Actinomycetes</taxon>
        <taxon>Mycobacteriales</taxon>
        <taxon>Mycobacteriaceae</taxon>
        <taxon>Mycolicibacterium</taxon>
    </lineage>
</organism>
<keyword evidence="5" id="KW-1133">Transmembrane helix</keyword>
<evidence type="ECO:0000256" key="5">
    <source>
        <dbReference type="ARBA" id="ARBA00022989"/>
    </source>
</evidence>
<dbReference type="InterPro" id="IPR051907">
    <property type="entry name" value="DoxX-like_oxidoreductase"/>
</dbReference>
<evidence type="ECO:0008006" key="10">
    <source>
        <dbReference type="Google" id="ProtNLM"/>
    </source>
</evidence>
<evidence type="ECO:0000256" key="2">
    <source>
        <dbReference type="ARBA" id="ARBA00006679"/>
    </source>
</evidence>
<evidence type="ECO:0000313" key="9">
    <source>
        <dbReference type="Proteomes" id="UP000022835"/>
    </source>
</evidence>
<comment type="subcellular location">
    <subcellularLocation>
        <location evidence="1">Cell membrane</location>
        <topology evidence="1">Multi-pass membrane protein</topology>
    </subcellularLocation>
</comment>
<dbReference type="AlphaFoldDB" id="A0A064CUG8"/>
<dbReference type="EMBL" id="JALN02000001">
    <property type="protein sequence ID" value="KDF02463.1"/>
    <property type="molecule type" value="Genomic_DNA"/>
</dbReference>
<protein>
    <recommendedName>
        <fullName evidence="10">DoxX subfamily protein</fullName>
    </recommendedName>
</protein>
<reference evidence="8" key="1">
    <citation type="submission" date="2014-05" db="EMBL/GenBank/DDBJ databases">
        <title>Genome sequence of Mycobacterium aromaticivorans strain JS19b1T (= DSM 45407T).</title>
        <authorList>
            <person name="Kwak Y."/>
            <person name="Park G.-S."/>
            <person name="Li Q.X."/>
            <person name="Lee S.-E."/>
            <person name="Shin J.-H."/>
        </authorList>
    </citation>
    <scope>NUCLEOTIDE SEQUENCE [LARGE SCALE GENOMIC DNA]</scope>
    <source>
        <strain evidence="8">JS19b1</strain>
    </source>
</reference>